<comment type="caution">
    <text evidence="2">The sequence shown here is derived from an EMBL/GenBank/DDBJ whole genome shotgun (WGS) entry which is preliminary data.</text>
</comment>
<evidence type="ECO:0000313" key="2">
    <source>
        <dbReference type="EMBL" id="MCI07211.1"/>
    </source>
</evidence>
<proteinExistence type="predicted"/>
<reference evidence="2 3" key="1">
    <citation type="journal article" date="2018" name="Front. Plant Sci.">
        <title>Red Clover (Trifolium pratense) and Zigzag Clover (T. medium) - A Picture of Genomic Similarities and Differences.</title>
        <authorList>
            <person name="Dluhosova J."/>
            <person name="Istvanek J."/>
            <person name="Nedelnik J."/>
            <person name="Repkova J."/>
        </authorList>
    </citation>
    <scope>NUCLEOTIDE SEQUENCE [LARGE SCALE GENOMIC DNA]</scope>
    <source>
        <strain evidence="3">cv. 10/8</strain>
        <tissue evidence="2">Leaf</tissue>
    </source>
</reference>
<evidence type="ECO:0000313" key="3">
    <source>
        <dbReference type="Proteomes" id="UP000265520"/>
    </source>
</evidence>
<dbReference type="AlphaFoldDB" id="A0A392P575"/>
<sequence length="109" mass="12038">MSFEVSLPQSEDIKSCENFASQNNTACAMPCENFTSQNKTAFANDSTKPTDIIEGLSPDQTTVNQSNSPSSTSCMNKSNGRMQRRRTVLRRNSGSKNLSMESIDFLDDN</sequence>
<protein>
    <submittedName>
        <fullName evidence="2">Rho GTPase-activating protein REN1-like</fullName>
    </submittedName>
</protein>
<feature type="region of interest" description="Disordered" evidence="1">
    <location>
        <begin position="55"/>
        <end position="109"/>
    </location>
</feature>
<feature type="compositionally biased region" description="Polar residues" evidence="1">
    <location>
        <begin position="58"/>
        <end position="81"/>
    </location>
</feature>
<evidence type="ECO:0000256" key="1">
    <source>
        <dbReference type="SAM" id="MobiDB-lite"/>
    </source>
</evidence>
<accession>A0A392P575</accession>
<feature type="non-terminal residue" evidence="2">
    <location>
        <position position="109"/>
    </location>
</feature>
<name>A0A392P575_9FABA</name>
<dbReference type="Proteomes" id="UP000265520">
    <property type="component" value="Unassembled WGS sequence"/>
</dbReference>
<feature type="compositionally biased region" description="Polar residues" evidence="1">
    <location>
        <begin position="90"/>
        <end position="100"/>
    </location>
</feature>
<organism evidence="2 3">
    <name type="scientific">Trifolium medium</name>
    <dbReference type="NCBI Taxonomy" id="97028"/>
    <lineage>
        <taxon>Eukaryota</taxon>
        <taxon>Viridiplantae</taxon>
        <taxon>Streptophyta</taxon>
        <taxon>Embryophyta</taxon>
        <taxon>Tracheophyta</taxon>
        <taxon>Spermatophyta</taxon>
        <taxon>Magnoliopsida</taxon>
        <taxon>eudicotyledons</taxon>
        <taxon>Gunneridae</taxon>
        <taxon>Pentapetalae</taxon>
        <taxon>rosids</taxon>
        <taxon>fabids</taxon>
        <taxon>Fabales</taxon>
        <taxon>Fabaceae</taxon>
        <taxon>Papilionoideae</taxon>
        <taxon>50 kb inversion clade</taxon>
        <taxon>NPAAA clade</taxon>
        <taxon>Hologalegina</taxon>
        <taxon>IRL clade</taxon>
        <taxon>Trifolieae</taxon>
        <taxon>Trifolium</taxon>
    </lineage>
</organism>
<dbReference type="EMBL" id="LXQA010064577">
    <property type="protein sequence ID" value="MCI07211.1"/>
    <property type="molecule type" value="Genomic_DNA"/>
</dbReference>
<keyword evidence="3" id="KW-1185">Reference proteome</keyword>